<keyword evidence="11" id="KW-1185">Reference proteome</keyword>
<dbReference type="PROSITE" id="PS00092">
    <property type="entry name" value="N6_MTASE"/>
    <property type="match status" value="1"/>
</dbReference>
<evidence type="ECO:0000259" key="8">
    <source>
        <dbReference type="Pfam" id="PF07669"/>
    </source>
</evidence>
<evidence type="ECO:0000313" key="11">
    <source>
        <dbReference type="Proteomes" id="UP001228690"/>
    </source>
</evidence>
<dbReference type="InterPro" id="IPR002052">
    <property type="entry name" value="DNA_methylase_N6_adenine_CS"/>
</dbReference>
<dbReference type="PRINTS" id="PR00507">
    <property type="entry name" value="N12N6MTFRASE"/>
</dbReference>
<dbReference type="SUPFAM" id="SSF53335">
    <property type="entry name" value="S-adenosyl-L-methionine-dependent methyltransferases"/>
    <property type="match status" value="1"/>
</dbReference>
<keyword evidence="2" id="KW-0489">Methyltransferase</keyword>
<evidence type="ECO:0000256" key="5">
    <source>
        <dbReference type="ARBA" id="ARBA00022747"/>
    </source>
</evidence>
<evidence type="ECO:0000256" key="2">
    <source>
        <dbReference type="ARBA" id="ARBA00022603"/>
    </source>
</evidence>
<dbReference type="EMBL" id="CP123443">
    <property type="protein sequence ID" value="WGK68348.1"/>
    <property type="molecule type" value="Genomic_DNA"/>
</dbReference>
<keyword evidence="4" id="KW-0949">S-adenosyl-L-methionine</keyword>
<feature type="domain" description="TaqI-like C-terminal specificity" evidence="9">
    <location>
        <begin position="774"/>
        <end position="932"/>
    </location>
</feature>
<proteinExistence type="predicted"/>
<evidence type="ECO:0000256" key="7">
    <source>
        <dbReference type="ARBA" id="ARBA00047942"/>
    </source>
</evidence>
<gene>
    <name evidence="10" type="ORF">P0082_07615</name>
</gene>
<dbReference type="InterPro" id="IPR011639">
    <property type="entry name" value="MethylTrfase_TaqI-like_dom"/>
</dbReference>
<dbReference type="EC" id="2.1.1.72" evidence="1"/>
<dbReference type="Pfam" id="PF07669">
    <property type="entry name" value="Eco57I"/>
    <property type="match status" value="1"/>
</dbReference>
<sequence>MEKVAGLTLETDKEAEQKVRALTDKFLQGIHQYKLVEYKEARLRVDFLDPFLRAFGWDLTNEQGLSEASREVVTEASLKIKGHIKAPDYAMKIGRKRVFYLEAKKPSVDIENSASPAYQVRRYGYTAKLSLCLLSDFEEWAVYDTRTKPDEQETSKHGRVFFCKVDELFAACRVKGFERNIDYLYHYFAKEPVFAGSHSEYSRSNKLKKGQLMVDQDFLGTIELWRDELARALANANTYQNDYMLTDDVQLLIDRILFLRICEDRGSESVGALLDIAGAEAVYAQLVQHFQRAGGKYNSEIFDRNEALEALELPNATLKKMITGLYKNNPYAFDAMPVEILGQVYEQFLGKTIRLTASGRAKVEEKPEVRKAGGVYYTPQYIVEYIVENTLGVWLKGRRMETVRAFRVVDPACGSGAFLLAAYEFLLGWYLKRYTAREAVERSLKQGRVYRLAKGQYRLSLDAKKDVLLWHIYGVDIDYQAVEVTKLSLMLKLLEDEDQEDPDALFVASDGKALPNFGKNIQCGNSLVGNDYVGQDLFDLKEQRKINAFDWERSFSEVFEQGGFDCVIGNPPYVRQELLGDEIKAYLQRNYAVFQGTADLYIYFFEKALRLVKAGGSMSFIVANKWMRARYGENLRRFLCENRLVEIIDFGDLPVFHGATTYPCIIKMERDKPKGVFQAANVDTLAFDSLGKHLSGNRFDCEVSSLENEAWRLTDKKTSDLLNKIKGVGIPLERYINKEIYRGILTGLNEAFVIDTETKNRLIAEDKSSEELIKPFLVGKDIKRYAPLENKGQYLIFTKRGLDINKYPAIKRYLEQYKSQLMPKPKGYKGDNWKGRKPGPYQWYEIQDSVNYYKEFEKTKIIYPNICHRPEFTFDTEHYYTNQKCFIIPGEDKYLLGILNSSVFFFLFRSLLPKLRGNFYEPGYVYLKTFPIPQPDLTNTEDKAGYDQLVQLVESRLQLEAQAQSAASKRDVQALAGMVASCEVRINALVYGLYGLNAGEIAEVEG</sequence>
<dbReference type="InterPro" id="IPR050953">
    <property type="entry name" value="N4_N6_ade-DNA_methylase"/>
</dbReference>
<keyword evidence="5" id="KW-0680">Restriction system</keyword>
<evidence type="ECO:0000256" key="1">
    <source>
        <dbReference type="ARBA" id="ARBA00011900"/>
    </source>
</evidence>
<dbReference type="RefSeq" id="WP_326926524.1">
    <property type="nucleotide sequence ID" value="NZ_CP123443.1"/>
</dbReference>
<dbReference type="Proteomes" id="UP001228690">
    <property type="component" value="Chromosome"/>
</dbReference>
<keyword evidence="3" id="KW-0808">Transferase</keyword>
<accession>A0ABY8MGP3</accession>
<dbReference type="PANTHER" id="PTHR33841">
    <property type="entry name" value="DNA METHYLTRANSFERASE YEEA-RELATED"/>
    <property type="match status" value="1"/>
</dbReference>
<evidence type="ECO:0000256" key="6">
    <source>
        <dbReference type="ARBA" id="ARBA00023125"/>
    </source>
</evidence>
<dbReference type="InterPro" id="IPR025931">
    <property type="entry name" value="TaqI_C"/>
</dbReference>
<dbReference type="Pfam" id="PF12950">
    <property type="entry name" value="TaqI_C"/>
    <property type="match status" value="1"/>
</dbReference>
<reference evidence="10 11" key="1">
    <citation type="submission" date="2023-04" db="EMBL/GenBank/DDBJ databases">
        <title>Spirochaete genome identified in red abalone sample constitutes a novel genus.</title>
        <authorList>
            <person name="Sharma S.P."/>
            <person name="Purcell C.M."/>
            <person name="Hyde J.R."/>
            <person name="Severin A.J."/>
        </authorList>
    </citation>
    <scope>NUCLEOTIDE SEQUENCE [LARGE SCALE GENOMIC DNA]</scope>
    <source>
        <strain evidence="10 11">SP-2023</strain>
    </source>
</reference>
<organism evidence="10 11">
    <name type="scientific">Candidatus Haliotispira prima</name>
    <dbReference type="NCBI Taxonomy" id="3034016"/>
    <lineage>
        <taxon>Bacteria</taxon>
        <taxon>Pseudomonadati</taxon>
        <taxon>Spirochaetota</taxon>
        <taxon>Spirochaetia</taxon>
        <taxon>Spirochaetales</taxon>
        <taxon>Spirochaetaceae</taxon>
        <taxon>Candidatus Haliotispira</taxon>
    </lineage>
</organism>
<keyword evidence="6" id="KW-0238">DNA-binding</keyword>
<evidence type="ECO:0000256" key="3">
    <source>
        <dbReference type="ARBA" id="ARBA00022679"/>
    </source>
</evidence>
<name>A0ABY8MGP3_9SPIO</name>
<evidence type="ECO:0000313" key="10">
    <source>
        <dbReference type="EMBL" id="WGK68348.1"/>
    </source>
</evidence>
<protein>
    <recommendedName>
        <fullName evidence="1">site-specific DNA-methyltransferase (adenine-specific)</fullName>
        <ecNumber evidence="1">2.1.1.72</ecNumber>
    </recommendedName>
</protein>
<comment type="catalytic activity">
    <reaction evidence="7">
        <text>a 2'-deoxyadenosine in DNA + S-adenosyl-L-methionine = an N(6)-methyl-2'-deoxyadenosine in DNA + S-adenosyl-L-homocysteine + H(+)</text>
        <dbReference type="Rhea" id="RHEA:15197"/>
        <dbReference type="Rhea" id="RHEA-COMP:12418"/>
        <dbReference type="Rhea" id="RHEA-COMP:12419"/>
        <dbReference type="ChEBI" id="CHEBI:15378"/>
        <dbReference type="ChEBI" id="CHEBI:57856"/>
        <dbReference type="ChEBI" id="CHEBI:59789"/>
        <dbReference type="ChEBI" id="CHEBI:90615"/>
        <dbReference type="ChEBI" id="CHEBI:90616"/>
        <dbReference type="EC" id="2.1.1.72"/>
    </reaction>
</comment>
<dbReference type="InterPro" id="IPR029063">
    <property type="entry name" value="SAM-dependent_MTases_sf"/>
</dbReference>
<evidence type="ECO:0000256" key="4">
    <source>
        <dbReference type="ARBA" id="ARBA00022691"/>
    </source>
</evidence>
<feature type="domain" description="Type II methyltransferase M.TaqI-like" evidence="8">
    <location>
        <begin position="471"/>
        <end position="656"/>
    </location>
</feature>
<dbReference type="Gene3D" id="3.40.50.150">
    <property type="entry name" value="Vaccinia Virus protein VP39"/>
    <property type="match status" value="1"/>
</dbReference>
<evidence type="ECO:0000259" key="9">
    <source>
        <dbReference type="Pfam" id="PF12950"/>
    </source>
</evidence>
<dbReference type="PANTHER" id="PTHR33841:SF1">
    <property type="entry name" value="DNA METHYLTRANSFERASE A"/>
    <property type="match status" value="1"/>
</dbReference>